<dbReference type="GO" id="GO:0005768">
    <property type="term" value="C:endosome"/>
    <property type="evidence" value="ECO:0007669"/>
    <property type="project" value="UniProtKB-SubCell"/>
</dbReference>
<keyword evidence="3" id="KW-0967">Endosome</keyword>
<dbReference type="Proteomes" id="UP000324897">
    <property type="component" value="Unassembled WGS sequence"/>
</dbReference>
<keyword evidence="7" id="KW-1185">Reference proteome</keyword>
<organism evidence="6 7">
    <name type="scientific">Eragrostis curvula</name>
    <name type="common">weeping love grass</name>
    <dbReference type="NCBI Taxonomy" id="38414"/>
    <lineage>
        <taxon>Eukaryota</taxon>
        <taxon>Viridiplantae</taxon>
        <taxon>Streptophyta</taxon>
        <taxon>Embryophyta</taxon>
        <taxon>Tracheophyta</taxon>
        <taxon>Spermatophyta</taxon>
        <taxon>Magnoliopsida</taxon>
        <taxon>Liliopsida</taxon>
        <taxon>Poales</taxon>
        <taxon>Poaceae</taxon>
        <taxon>PACMAD clade</taxon>
        <taxon>Chloridoideae</taxon>
        <taxon>Eragrostideae</taxon>
        <taxon>Eragrostidinae</taxon>
        <taxon>Eragrostis</taxon>
    </lineage>
</organism>
<dbReference type="AlphaFoldDB" id="A0A5J9UIK7"/>
<feature type="domain" description="SB" evidence="5">
    <location>
        <begin position="18"/>
        <end position="69"/>
    </location>
</feature>
<evidence type="ECO:0000256" key="4">
    <source>
        <dbReference type="ARBA" id="ARBA00022927"/>
    </source>
</evidence>
<name>A0A5J9UIK7_9POAL</name>
<keyword evidence="4" id="KW-0653">Protein transport</keyword>
<dbReference type="EMBL" id="RWGY01000026">
    <property type="protein sequence ID" value="TVU23107.1"/>
    <property type="molecule type" value="Genomic_DNA"/>
</dbReference>
<proteinExistence type="predicted"/>
<evidence type="ECO:0000259" key="5">
    <source>
        <dbReference type="Pfam" id="PF09454"/>
    </source>
</evidence>
<dbReference type="Pfam" id="PF09454">
    <property type="entry name" value="Vps23_core"/>
    <property type="match status" value="1"/>
</dbReference>
<evidence type="ECO:0000256" key="3">
    <source>
        <dbReference type="ARBA" id="ARBA00022753"/>
    </source>
</evidence>
<feature type="non-terminal residue" evidence="6">
    <location>
        <position position="1"/>
    </location>
</feature>
<evidence type="ECO:0000256" key="2">
    <source>
        <dbReference type="ARBA" id="ARBA00022448"/>
    </source>
</evidence>
<dbReference type="Gramene" id="TVU23107">
    <property type="protein sequence ID" value="TVU23107"/>
    <property type="gene ID" value="EJB05_32846"/>
</dbReference>
<evidence type="ECO:0000313" key="7">
    <source>
        <dbReference type="Proteomes" id="UP000324897"/>
    </source>
</evidence>
<reference evidence="6 7" key="1">
    <citation type="journal article" date="2019" name="Sci. Rep.">
        <title>A high-quality genome of Eragrostis curvula grass provides insights into Poaceae evolution and supports new strategies to enhance forage quality.</title>
        <authorList>
            <person name="Carballo J."/>
            <person name="Santos B.A.C.M."/>
            <person name="Zappacosta D."/>
            <person name="Garbus I."/>
            <person name="Selva J.P."/>
            <person name="Gallo C.A."/>
            <person name="Diaz A."/>
            <person name="Albertini E."/>
            <person name="Caccamo M."/>
            <person name="Echenique V."/>
        </authorList>
    </citation>
    <scope>NUCLEOTIDE SEQUENCE [LARGE SCALE GENOMIC DNA]</scope>
    <source>
        <strain evidence="7">cv. Victoria</strain>
        <tissue evidence="6">Leaf</tissue>
    </source>
</reference>
<dbReference type="InterPro" id="IPR037202">
    <property type="entry name" value="ESCRT_assembly_dom"/>
</dbReference>
<dbReference type="InterPro" id="IPR017916">
    <property type="entry name" value="SB_dom"/>
</dbReference>
<comment type="subcellular location">
    <subcellularLocation>
        <location evidence="1">Endosome</location>
    </subcellularLocation>
</comment>
<evidence type="ECO:0000256" key="1">
    <source>
        <dbReference type="ARBA" id="ARBA00004177"/>
    </source>
</evidence>
<comment type="caution">
    <text evidence="6">The sequence shown here is derived from an EMBL/GenBank/DDBJ whole genome shotgun (WGS) entry which is preliminary data.</text>
</comment>
<sequence length="136" mass="14742">MPRTKPSSPPVSCPGRLMIECMSADLALVDTVYVLVKVVQKGSLLFDGYLKNVCAMAHKKFFHCALSAKQQAKVARMAARAPHQRDLISNGKFPQGRSLVLAKKPRRPRRLQVCQICGIGMGTSSEDAVFATAAAV</sequence>
<dbReference type="Gene3D" id="6.10.140.820">
    <property type="match status" value="1"/>
</dbReference>
<accession>A0A5J9UIK7</accession>
<evidence type="ECO:0000313" key="6">
    <source>
        <dbReference type="EMBL" id="TVU23107.1"/>
    </source>
</evidence>
<dbReference type="GO" id="GO:0015031">
    <property type="term" value="P:protein transport"/>
    <property type="evidence" value="ECO:0007669"/>
    <property type="project" value="UniProtKB-KW"/>
</dbReference>
<keyword evidence="2" id="KW-0813">Transport</keyword>
<dbReference type="SUPFAM" id="SSF140111">
    <property type="entry name" value="Endosomal sorting complex assembly domain"/>
    <property type="match status" value="1"/>
</dbReference>
<protein>
    <recommendedName>
        <fullName evidence="5">SB domain-containing protein</fullName>
    </recommendedName>
</protein>
<gene>
    <name evidence="6" type="ORF">EJB05_32846</name>
</gene>